<dbReference type="InterPro" id="IPR011050">
    <property type="entry name" value="Pectin_lyase_fold/virulence"/>
</dbReference>
<dbReference type="Proteomes" id="UP000620046">
    <property type="component" value="Unassembled WGS sequence"/>
</dbReference>
<dbReference type="InterPro" id="IPR024973">
    <property type="entry name" value="ESPR"/>
</dbReference>
<evidence type="ECO:0000313" key="5">
    <source>
        <dbReference type="Proteomes" id="UP000620046"/>
    </source>
</evidence>
<feature type="compositionally biased region" description="Gly residues" evidence="2">
    <location>
        <begin position="242"/>
        <end position="279"/>
    </location>
</feature>
<dbReference type="InterPro" id="IPR051551">
    <property type="entry name" value="Autotransporter_adhesion"/>
</dbReference>
<feature type="compositionally biased region" description="Gly residues" evidence="2">
    <location>
        <begin position="124"/>
        <end position="134"/>
    </location>
</feature>
<dbReference type="SMART" id="SM00869">
    <property type="entry name" value="Autotransporter"/>
    <property type="match status" value="1"/>
</dbReference>
<proteinExistence type="predicted"/>
<keyword evidence="5" id="KW-1185">Reference proteome</keyword>
<feature type="compositionally biased region" description="Gly residues" evidence="2">
    <location>
        <begin position="1746"/>
        <end position="1759"/>
    </location>
</feature>
<evidence type="ECO:0000259" key="3">
    <source>
        <dbReference type="PROSITE" id="PS51208"/>
    </source>
</evidence>
<dbReference type="EMBL" id="BMJA01000002">
    <property type="protein sequence ID" value="GGA40603.1"/>
    <property type="molecule type" value="Genomic_DNA"/>
</dbReference>
<keyword evidence="1" id="KW-0732">Signal</keyword>
<comment type="caution">
    <text evidence="4">The sequence shown here is derived from an EMBL/GenBank/DDBJ whole genome shotgun (WGS) entry which is preliminary data.</text>
</comment>
<evidence type="ECO:0000256" key="2">
    <source>
        <dbReference type="SAM" id="MobiDB-lite"/>
    </source>
</evidence>
<feature type="domain" description="Autotransporter" evidence="3">
    <location>
        <begin position="2330"/>
        <end position="2605"/>
    </location>
</feature>
<dbReference type="PANTHER" id="PTHR35037:SF3">
    <property type="entry name" value="C-TERMINAL REGION OF AIDA-LIKE PROTEIN"/>
    <property type="match status" value="1"/>
</dbReference>
<reference evidence="5" key="1">
    <citation type="journal article" date="2019" name="Int. J. Syst. Evol. Microbiol.">
        <title>The Global Catalogue of Microorganisms (GCM) 10K type strain sequencing project: providing services to taxonomists for standard genome sequencing and annotation.</title>
        <authorList>
            <consortium name="The Broad Institute Genomics Platform"/>
            <consortium name="The Broad Institute Genome Sequencing Center for Infectious Disease"/>
            <person name="Wu L."/>
            <person name="Ma J."/>
        </authorList>
    </citation>
    <scope>NUCLEOTIDE SEQUENCE [LARGE SCALE GENOMIC DNA]</scope>
    <source>
        <strain evidence="5">CGMCC 1.15439</strain>
    </source>
</reference>
<sequence>MNHTYRLVWNRALRVWQVASELAHAPQGMTVHADVVASTGPRRRLVQACAVALFGMFAAMAPMHAMAQTVVGATGGAGSTGTARNSPPGDWGIGGSGGSAAAENGTSPAAGAAGGDQYNSGSQGTVGSGGGGGGGSNSPYHLSAGGAGGAAYQGWSAGGAGGTGGAGGGGGGGGGGGYAGWYVGTASSPTSITNAYVGGAGGAGGSANSGNSTASGGSGGTGGDGLVGSAFNLTVQSGASATGGNGGSGGSSGGTGATGGVGGVGGQGGAGGDGVGGSGSTLTNQGNITGGNGGMGGAAGGLAGGGIAGNGGTGGTGVSGSAMTVVNTGTITGGNGGSAGNPGAGAAGTPGVGGAGVAASGNATIINAGTISGGFGNNGTSAQAAAVNFTGGGNTLVLEAGSTLNGNAVSAGGDTLALGGNTNSSFNVTNVVSTLSGSLTGTQYIGFGTLQESGSATWTVTGTNNSGAGWLLNSGVLSVSSTNGAELGPSVTFNGGTLNFANSSAATYAGNIVVGSNGGTLNADGGDPTNFANNAVTLTGNVSGAGALVLNADPASVNGTVVLNGAGSTQSVGTLTADNGIVEIGDGSTSVNVAVGNLNVNGSTELSVSHNAVLQVNGAINAASSSTFMLNGELDVTDSTAIGTQLGVNGSGTVSVAQGATLNLQQGFYGEGLLTVSGNGTLLDTGMASNIIGMTINSGATFQIGNGGASGSIAVGPSSFTDNGTLVWNHNDQVAPSFSISGSGGLTQEGTGTLTLSHTNTYTGATVVNGGSIAVTNTGSLGTGALNIASGGEVDLANTSQQIASLNGAGVLQLNGTALAITDNSASVFSGSIGGNGSLNYSGSGSLTLDGNSSAFTGSTTVANGMLVVGSVAGNGATLGGNVTVDSSATLRGYGTIGGSVNVLSGGYLAPGHSIGTLTINGDLNLAQSSALNDDFGAPGANFQTAGTGDSVHVGGNLSLNGATLNVNDVGGMGAGLYNLFTYGGTLSETNGGLTLGTTPAGQILQLQTLTAQKQINLIDTTGLTLTFWNANGQASSTQMGGGSGAWSATAPQWTDASGSVPNSTMQPQPGFAIFGGTSGTVTVDDSAGAVQASGMQFATSGYVLSGGTLTLTGTAPVIRVGDGSSASAGMTATINNVLAGNAGLTKTDAGTLVLGGINTYSGGTAINGGTLVVSSDANLGNVSGGLSFDGGTLENTVAFNTGRAITLAGNGTLQTNADLLISGVVAGNGGLNKTGTGTLTLAGANTYGGVTTISAGTLQLGNGGSTGLVGGTIVDNAALVFDLSGTNSADTISGTGTLTQAGNGTLVLSAANTYTGGTTISAGTLQLGNGGSTGSVVGTIVDNATLAFDFGGTQSVNNTITGNGTVAQAGAGTTIYSGNARGITWLVQQGTLQLGDGTNAFSQTSTTSGPLVTVVNGAGFINAAHASISGSQGAQGTNGAYGYGGNGGNGGVGGAGGVAVSLGSNSSSTNNGQLLGGAGGNGGYGGGSNSGYGGNGGTGGAGGMAITVGSNSTFTNTGSVAGGVGGVGGYSASGSTITQGGLGGNGGAGGAGVAAYAGAAVSNSGTISGGTGGAGYLAAGINHVAGAGVGGNGGAGVSGAGFALINSGAVFGGDGGAGAANPLVGEGNGAVGGDGGVGGVAVQAGDGTQITNNHGATMTGGSGGSGGTGAFGPDAGGGNGGIGGAGVAGSNFSLSNAGDIVGGTGGLGGSGGVSFITAGAAGGDGGMGGAGVDGTGFTLENTGSITGGNGQSGGGGGANHSSTTDSTGGNGGSGGVAGAGVNLGQGSTLVNSGSIAGGDGGAGAPGGGYSGGAPVQNGVSGSNGAGGVGVVGLGNDRVVTSGNISGGLAGDGSTLADAVTFSGGGNTLVLENGYSFTGNVISTSGSTGSGDTFALGGNANGSFDLSSLVSTLSGSLSGTQFVGFAQFLKEDGGTWTLSGSGTQNWTISGGTLQGDATAIQGNVSFAPAEGNVASVIFDQGSGNTNSSVNAIYASVISGNGVLIKTGNGTLTLIGSNSYTGGTTIAAGTLQVGSGDTSGAITGNVLDNGALVFDRSDNLSFAGSISGSGSLTKLGAGTLILDSANTYSGMTTVAAGTLEVGDSAHATATLAGDVTVDQAATLRGHGTIDGDVVNSGVVWPGGSVGVLTIQGNYTQQANGSLQIDVTPTKASELLVNGNASLAGTLNLIYAPGTYTPSTFTLVQAKAVSGSFTTVNASGSIPTALNPKVQDTATQVDLVLSTATTSPSPTPTPTPTPAPAPTPTPTPTPTPAPTSGTQTVKVAPSDGSLYGNLMRSVTMAGEQNLRAVLDNGLPDIQNHCSAEKSTRGTSSSGCSGGLWMQYSGSSLAIDGTDGLHASGFSLLGGADHAFGAIRAGVEAGLDRINANDPQRGNGSIDGEHAGVYALADVGPLILSATADAAHQHYRVDRYTGIGHAVAHPDGETTSAALQAAWPMHIALWQWTPKVGLLYQHQSLDGFTETQPDSNPLASAYAVDGAHSTYNTMLPYVAMTLSGVFHYRDVTYVPAFTAGYRYDTRDATAPTVNVAAADGTLFALSGARLGRGQATAGARITAEAGASWNVYVDYQGLFANHAHDQALSLGFTKYF</sequence>
<dbReference type="NCBIfam" id="TIGR02601">
    <property type="entry name" value="autotrns_rpt"/>
    <property type="match status" value="7"/>
</dbReference>
<feature type="compositionally biased region" description="Pro residues" evidence="2">
    <location>
        <begin position="2247"/>
        <end position="2271"/>
    </location>
</feature>
<organism evidence="4 5">
    <name type="scientific">Dyella nitratireducens</name>
    <dbReference type="NCBI Taxonomy" id="1849580"/>
    <lineage>
        <taxon>Bacteria</taxon>
        <taxon>Pseudomonadati</taxon>
        <taxon>Pseudomonadota</taxon>
        <taxon>Gammaproteobacteria</taxon>
        <taxon>Lysobacterales</taxon>
        <taxon>Rhodanobacteraceae</taxon>
        <taxon>Dyella</taxon>
    </lineage>
</organism>
<dbReference type="Pfam" id="PF13018">
    <property type="entry name" value="ESPR"/>
    <property type="match status" value="1"/>
</dbReference>
<evidence type="ECO:0000313" key="4">
    <source>
        <dbReference type="EMBL" id="GGA40603.1"/>
    </source>
</evidence>
<feature type="region of interest" description="Disordered" evidence="2">
    <location>
        <begin position="2242"/>
        <end position="2285"/>
    </location>
</feature>
<gene>
    <name evidence="4" type="ORF">GCM10010981_32260</name>
</gene>
<feature type="region of interest" description="Disordered" evidence="2">
    <location>
        <begin position="1742"/>
        <end position="1778"/>
    </location>
</feature>
<feature type="region of interest" description="Disordered" evidence="2">
    <location>
        <begin position="76"/>
        <end position="134"/>
    </location>
</feature>
<feature type="compositionally biased region" description="Gly residues" evidence="2">
    <location>
        <begin position="1769"/>
        <end position="1778"/>
    </location>
</feature>
<dbReference type="RefSeq" id="WP_188795443.1">
    <property type="nucleotide sequence ID" value="NZ_BMJA01000002.1"/>
</dbReference>
<dbReference type="PROSITE" id="PS51208">
    <property type="entry name" value="AUTOTRANSPORTER"/>
    <property type="match status" value="1"/>
</dbReference>
<dbReference type="PANTHER" id="PTHR35037">
    <property type="entry name" value="C-TERMINAL REGION OF AIDA-LIKE PROTEIN"/>
    <property type="match status" value="1"/>
</dbReference>
<protein>
    <recommendedName>
        <fullName evidence="3">Autotransporter domain-containing protein</fullName>
    </recommendedName>
</protein>
<dbReference type="SUPFAM" id="SSF51126">
    <property type="entry name" value="Pectin lyase-like"/>
    <property type="match status" value="4"/>
</dbReference>
<accession>A0ABQ1GBU4</accession>
<dbReference type="InterPro" id="IPR013425">
    <property type="entry name" value="Autotrns_rpt"/>
</dbReference>
<evidence type="ECO:0000256" key="1">
    <source>
        <dbReference type="ARBA" id="ARBA00022729"/>
    </source>
</evidence>
<name>A0ABQ1GBU4_9GAMM</name>
<dbReference type="InterPro" id="IPR005546">
    <property type="entry name" value="Autotransporte_beta"/>
</dbReference>
<feature type="region of interest" description="Disordered" evidence="2">
    <location>
        <begin position="242"/>
        <end position="288"/>
    </location>
</feature>
<dbReference type="SUPFAM" id="SSF103515">
    <property type="entry name" value="Autotransporter"/>
    <property type="match status" value="1"/>
</dbReference>
<dbReference type="InterPro" id="IPR036709">
    <property type="entry name" value="Autotransporte_beta_dom_sf"/>
</dbReference>
<dbReference type="Pfam" id="PF12951">
    <property type="entry name" value="PATR"/>
    <property type="match status" value="8"/>
</dbReference>